<dbReference type="EMBL" id="JYNV01000179">
    <property type="protein sequence ID" value="KZM23931.1"/>
    <property type="molecule type" value="Genomic_DNA"/>
</dbReference>
<proteinExistence type="predicted"/>
<gene>
    <name evidence="1" type="ORF">ST47_g4899</name>
</gene>
<keyword evidence="2" id="KW-1185">Reference proteome</keyword>
<dbReference type="Proteomes" id="UP000076837">
    <property type="component" value="Unassembled WGS sequence"/>
</dbReference>
<protein>
    <submittedName>
        <fullName evidence="1">Uncharacterized protein</fullName>
    </submittedName>
</protein>
<accession>A0A163EUK0</accession>
<evidence type="ECO:0000313" key="1">
    <source>
        <dbReference type="EMBL" id="KZM23931.1"/>
    </source>
</evidence>
<evidence type="ECO:0000313" key="2">
    <source>
        <dbReference type="Proteomes" id="UP000076837"/>
    </source>
</evidence>
<comment type="caution">
    <text evidence="1">The sequence shown here is derived from an EMBL/GenBank/DDBJ whole genome shotgun (WGS) entry which is preliminary data.</text>
</comment>
<name>A0A163EUK0_DIDRA</name>
<reference evidence="1 2" key="1">
    <citation type="journal article" date="2016" name="Sci. Rep.">
        <title>Draft genome sequencing and secretome analysis of fungal phytopathogen Ascochyta rabiei provides insight into the necrotrophic effector repertoire.</title>
        <authorList>
            <person name="Verma S."/>
            <person name="Gazara R.K."/>
            <person name="Nizam S."/>
            <person name="Parween S."/>
            <person name="Chattopadhyay D."/>
            <person name="Verma P.K."/>
        </authorList>
    </citation>
    <scope>NUCLEOTIDE SEQUENCE [LARGE SCALE GENOMIC DNA]</scope>
    <source>
        <strain evidence="1 2">ArDII</strain>
    </source>
</reference>
<sequence length="199" mass="21977">MNAVPGPSQSGTSLHSKPCVFFDASQGVHWGEGTDPLLQAMTTLNDAPKWLLPSLTVNVSHPDALLTWINTNNAALITELFIYCPATDDAPTTHAWCQLFDKLSREATNIQDLQVYWDWDHESTAPTMPGLGKSLTFVRALGALRVKGNLTICGFYAKHWPMYLSSRIGTPPYNPQIGNGSEWEMTLERYQVGTEGLIP</sequence>
<organism evidence="1 2">
    <name type="scientific">Didymella rabiei</name>
    <name type="common">Chickpea ascochyta blight fungus</name>
    <name type="synonym">Mycosphaerella rabiei</name>
    <dbReference type="NCBI Taxonomy" id="5454"/>
    <lineage>
        <taxon>Eukaryota</taxon>
        <taxon>Fungi</taxon>
        <taxon>Dikarya</taxon>
        <taxon>Ascomycota</taxon>
        <taxon>Pezizomycotina</taxon>
        <taxon>Dothideomycetes</taxon>
        <taxon>Pleosporomycetidae</taxon>
        <taxon>Pleosporales</taxon>
        <taxon>Pleosporineae</taxon>
        <taxon>Didymellaceae</taxon>
        <taxon>Ascochyta</taxon>
    </lineage>
</organism>
<dbReference type="OrthoDB" id="2951834at2759"/>
<dbReference type="AlphaFoldDB" id="A0A163EUK0"/>